<dbReference type="RefSeq" id="WP_027756155.1">
    <property type="nucleotide sequence ID" value="NZ_BAAAPF010000024.1"/>
</dbReference>
<sequence>MSSASLAPPRGAADSPRAAEAPRPDSPPIATVAARATRHRLHTAWRAVAAFGGAVVSVVVLGEYADR</sequence>
<evidence type="ECO:0000313" key="3">
    <source>
        <dbReference type="EMBL" id="GAA2114725.1"/>
    </source>
</evidence>
<comment type="caution">
    <text evidence="3">The sequence shown here is derived from an EMBL/GenBank/DDBJ whole genome shotgun (WGS) entry which is preliminary data.</text>
</comment>
<feature type="transmembrane region" description="Helical" evidence="2">
    <location>
        <begin position="44"/>
        <end position="65"/>
    </location>
</feature>
<evidence type="ECO:0000313" key="4">
    <source>
        <dbReference type="Proteomes" id="UP001500443"/>
    </source>
</evidence>
<gene>
    <name evidence="3" type="ORF">GCM10009802_14340</name>
</gene>
<keyword evidence="2" id="KW-1133">Transmembrane helix</keyword>
<organism evidence="3 4">
    <name type="scientific">Streptomyces synnematoformans</name>
    <dbReference type="NCBI Taxonomy" id="415721"/>
    <lineage>
        <taxon>Bacteria</taxon>
        <taxon>Bacillati</taxon>
        <taxon>Actinomycetota</taxon>
        <taxon>Actinomycetes</taxon>
        <taxon>Kitasatosporales</taxon>
        <taxon>Streptomycetaceae</taxon>
        <taxon>Streptomyces</taxon>
    </lineage>
</organism>
<evidence type="ECO:0000256" key="2">
    <source>
        <dbReference type="SAM" id="Phobius"/>
    </source>
</evidence>
<evidence type="ECO:0008006" key="5">
    <source>
        <dbReference type="Google" id="ProtNLM"/>
    </source>
</evidence>
<keyword evidence="2" id="KW-0472">Membrane</keyword>
<protein>
    <recommendedName>
        <fullName evidence="5">ABC transporter permease</fullName>
    </recommendedName>
</protein>
<proteinExistence type="predicted"/>
<name>A0ABP5JCC6_9ACTN</name>
<dbReference type="EMBL" id="BAAAPF010000024">
    <property type="protein sequence ID" value="GAA2114725.1"/>
    <property type="molecule type" value="Genomic_DNA"/>
</dbReference>
<reference evidence="4" key="1">
    <citation type="journal article" date="2019" name="Int. J. Syst. Evol. Microbiol.">
        <title>The Global Catalogue of Microorganisms (GCM) 10K type strain sequencing project: providing services to taxonomists for standard genome sequencing and annotation.</title>
        <authorList>
            <consortium name="The Broad Institute Genomics Platform"/>
            <consortium name="The Broad Institute Genome Sequencing Center for Infectious Disease"/>
            <person name="Wu L."/>
            <person name="Ma J."/>
        </authorList>
    </citation>
    <scope>NUCLEOTIDE SEQUENCE [LARGE SCALE GENOMIC DNA]</scope>
    <source>
        <strain evidence="4">JCM 15481</strain>
    </source>
</reference>
<feature type="region of interest" description="Disordered" evidence="1">
    <location>
        <begin position="1"/>
        <end position="28"/>
    </location>
</feature>
<evidence type="ECO:0000256" key="1">
    <source>
        <dbReference type="SAM" id="MobiDB-lite"/>
    </source>
</evidence>
<keyword evidence="4" id="KW-1185">Reference proteome</keyword>
<dbReference type="Proteomes" id="UP001500443">
    <property type="component" value="Unassembled WGS sequence"/>
</dbReference>
<keyword evidence="2" id="KW-0812">Transmembrane</keyword>
<accession>A0ABP5JCC6</accession>